<protein>
    <recommendedName>
        <fullName evidence="4">Sulfotransferase domain-containing protein</fullName>
    </recommendedName>
</protein>
<keyword evidence="3" id="KW-1185">Reference proteome</keyword>
<organism evidence="2 3">
    <name type="scientific">Phaeodactylum tricornutum (strain CCAP 1055/1)</name>
    <dbReference type="NCBI Taxonomy" id="556484"/>
    <lineage>
        <taxon>Eukaryota</taxon>
        <taxon>Sar</taxon>
        <taxon>Stramenopiles</taxon>
        <taxon>Ochrophyta</taxon>
        <taxon>Bacillariophyta</taxon>
        <taxon>Bacillariophyceae</taxon>
        <taxon>Bacillariophycidae</taxon>
        <taxon>Naviculales</taxon>
        <taxon>Phaeodactylaceae</taxon>
        <taxon>Phaeodactylum</taxon>
    </lineage>
</organism>
<reference evidence="2 3" key="1">
    <citation type="journal article" date="2008" name="Nature">
        <title>The Phaeodactylum genome reveals the evolutionary history of diatom genomes.</title>
        <authorList>
            <person name="Bowler C."/>
            <person name="Allen A.E."/>
            <person name="Badger J.H."/>
            <person name="Grimwood J."/>
            <person name="Jabbari K."/>
            <person name="Kuo A."/>
            <person name="Maheswari U."/>
            <person name="Martens C."/>
            <person name="Maumus F."/>
            <person name="Otillar R.P."/>
            <person name="Rayko E."/>
            <person name="Salamov A."/>
            <person name="Vandepoele K."/>
            <person name="Beszteri B."/>
            <person name="Gruber A."/>
            <person name="Heijde M."/>
            <person name="Katinka M."/>
            <person name="Mock T."/>
            <person name="Valentin K."/>
            <person name="Verret F."/>
            <person name="Berges J.A."/>
            <person name="Brownlee C."/>
            <person name="Cadoret J.P."/>
            <person name="Chiovitti A."/>
            <person name="Choi C.J."/>
            <person name="Coesel S."/>
            <person name="De Martino A."/>
            <person name="Detter J.C."/>
            <person name="Durkin C."/>
            <person name="Falciatore A."/>
            <person name="Fournet J."/>
            <person name="Haruta M."/>
            <person name="Huysman M.J."/>
            <person name="Jenkins B.D."/>
            <person name="Jiroutova K."/>
            <person name="Jorgensen R.E."/>
            <person name="Joubert Y."/>
            <person name="Kaplan A."/>
            <person name="Kroger N."/>
            <person name="Kroth P.G."/>
            <person name="La Roche J."/>
            <person name="Lindquist E."/>
            <person name="Lommer M."/>
            <person name="Martin-Jezequel V."/>
            <person name="Lopez P.J."/>
            <person name="Lucas S."/>
            <person name="Mangogna M."/>
            <person name="McGinnis K."/>
            <person name="Medlin L.K."/>
            <person name="Montsant A."/>
            <person name="Oudot-Le Secq M.P."/>
            <person name="Napoli C."/>
            <person name="Obornik M."/>
            <person name="Parker M.S."/>
            <person name="Petit J.L."/>
            <person name="Porcel B.M."/>
            <person name="Poulsen N."/>
            <person name="Robison M."/>
            <person name="Rychlewski L."/>
            <person name="Rynearson T.A."/>
            <person name="Schmutz J."/>
            <person name="Shapiro H."/>
            <person name="Siaut M."/>
            <person name="Stanley M."/>
            <person name="Sussman M.R."/>
            <person name="Taylor A.R."/>
            <person name="Vardi A."/>
            <person name="von Dassow P."/>
            <person name="Vyverman W."/>
            <person name="Willis A."/>
            <person name="Wyrwicz L.S."/>
            <person name="Rokhsar D.S."/>
            <person name="Weissenbach J."/>
            <person name="Armbrust E.V."/>
            <person name="Green B.R."/>
            <person name="Van de Peer Y."/>
            <person name="Grigoriev I.V."/>
        </authorList>
    </citation>
    <scope>NUCLEOTIDE SEQUENCE [LARGE SCALE GENOMIC DNA]</scope>
    <source>
        <strain evidence="2 3">CCAP 1055/1</strain>
    </source>
</reference>
<dbReference type="HOGENOM" id="CLU_551513_0_0_1"/>
<dbReference type="SUPFAM" id="SSF52540">
    <property type="entry name" value="P-loop containing nucleoside triphosphate hydrolases"/>
    <property type="match status" value="1"/>
</dbReference>
<sequence length="495" mass="56727">MHQKAVDDQNYTYSSFWSVRIVSIEGLLKLIKLDKVGQLRQLKRLLSRVVLITMSNLIVPSSQTLTPSRRRRPKDNLYPVFLVVCGFFGLIQFFDPFATFEGSPGHSSENASASISLALARSKVRDHAEKFRQRKERGYPQRIPSSVTEQAFRQSDGIKTGAVNATTSHEWRRKWDQLKVGREPLFQMLFEDAKMGVDSVSLPSLEALPTTDALRQLYGDRVIVRGLETCQKYRDTVALEDRYVAVAGTFNVGTNLLAFHLENNLRFPNRTDAGSGRKAHWRWQVRWGKHQPATVRNQNVARGFEADNIDHVLPIIMIRDPLFVLQSLCAHPYGARWRHVDGHCPNLVPNEVDRAYFKGVPDIFKVTIVYDKSRQTRHNSLIHFWNEWYREYLDQFDYPALWVRFEDLVYNPQAMLQQIATCIGGAAPTHQNFQYLTKTAKSHGSGTNMLKALTKTGDAAARVRNMTVADLDYLRDHADHQLLQLFGYRIPNPGR</sequence>
<dbReference type="KEGG" id="pti:PHATRDRAFT_41483"/>
<gene>
    <name evidence="2" type="ORF">PHATRDRAFT_41483</name>
</gene>
<evidence type="ECO:0000256" key="1">
    <source>
        <dbReference type="SAM" id="Phobius"/>
    </source>
</evidence>
<evidence type="ECO:0000313" key="3">
    <source>
        <dbReference type="Proteomes" id="UP000000759"/>
    </source>
</evidence>
<evidence type="ECO:0000313" key="2">
    <source>
        <dbReference type="EMBL" id="EEC43131.1"/>
    </source>
</evidence>
<dbReference type="InterPro" id="IPR027417">
    <property type="entry name" value="P-loop_NTPase"/>
</dbReference>
<reference evidence="3" key="2">
    <citation type="submission" date="2008-08" db="EMBL/GenBank/DDBJ databases">
        <authorList>
            <consortium name="Diatom Consortium"/>
            <person name="Grigoriev I."/>
            <person name="Grimwood J."/>
            <person name="Kuo A."/>
            <person name="Otillar R.P."/>
            <person name="Salamov A."/>
            <person name="Detter J.C."/>
            <person name="Lindquist E."/>
            <person name="Shapiro H."/>
            <person name="Lucas S."/>
            <person name="Glavina del Rio T."/>
            <person name="Pitluck S."/>
            <person name="Rokhsar D."/>
            <person name="Bowler C."/>
        </authorList>
    </citation>
    <scope>GENOME REANNOTATION</scope>
    <source>
        <strain evidence="3">CCAP 1055/1</strain>
    </source>
</reference>
<dbReference type="InParanoid" id="B7GEC3"/>
<dbReference type="GeneID" id="7199291"/>
<feature type="transmembrane region" description="Helical" evidence="1">
    <location>
        <begin position="77"/>
        <end position="94"/>
    </location>
</feature>
<accession>B7GEC3</accession>
<dbReference type="Proteomes" id="UP000000759">
    <property type="component" value="Chromosome 30"/>
</dbReference>
<dbReference type="eggNOG" id="ENOG502SQZY">
    <property type="taxonomic scope" value="Eukaryota"/>
</dbReference>
<dbReference type="OrthoDB" id="41177at2759"/>
<dbReference type="RefSeq" id="XP_002185462.1">
    <property type="nucleotide sequence ID" value="XM_002185426.1"/>
</dbReference>
<keyword evidence="1" id="KW-0472">Membrane</keyword>
<proteinExistence type="predicted"/>
<dbReference type="AlphaFoldDB" id="B7GEC3"/>
<dbReference type="Gene3D" id="3.40.50.300">
    <property type="entry name" value="P-loop containing nucleotide triphosphate hydrolases"/>
    <property type="match status" value="1"/>
</dbReference>
<evidence type="ECO:0008006" key="4">
    <source>
        <dbReference type="Google" id="ProtNLM"/>
    </source>
</evidence>
<name>B7GEC3_PHATC</name>
<keyword evidence="1" id="KW-1133">Transmembrane helix</keyword>
<dbReference type="EMBL" id="CM000632">
    <property type="protein sequence ID" value="EEC43131.1"/>
    <property type="molecule type" value="Genomic_DNA"/>
</dbReference>
<dbReference type="PaxDb" id="2850-Phatr41483"/>
<keyword evidence="1" id="KW-0812">Transmembrane</keyword>